<dbReference type="InterPro" id="IPR009060">
    <property type="entry name" value="UBA-like_sf"/>
</dbReference>
<gene>
    <name evidence="2" type="ORF">PXEA_LOCUS7562</name>
</gene>
<dbReference type="AlphaFoldDB" id="A0A3S5BQW0"/>
<evidence type="ECO:0000313" key="2">
    <source>
        <dbReference type="EMBL" id="VEL14122.1"/>
    </source>
</evidence>
<dbReference type="Pfam" id="PF22566">
    <property type="entry name" value="UBA_8"/>
    <property type="match status" value="1"/>
</dbReference>
<comment type="caution">
    <text evidence="2">The sequence shown here is derived from an EMBL/GenBank/DDBJ whole genome shotgun (WGS) entry which is preliminary data.</text>
</comment>
<dbReference type="OrthoDB" id="272512at2759"/>
<feature type="domain" description="UBA-like" evidence="1">
    <location>
        <begin position="36"/>
        <end position="69"/>
    </location>
</feature>
<name>A0A3S5BQW0_9PLAT</name>
<accession>A0A3S5BQW0</accession>
<reference evidence="2" key="1">
    <citation type="submission" date="2018-11" db="EMBL/GenBank/DDBJ databases">
        <authorList>
            <consortium name="Pathogen Informatics"/>
        </authorList>
    </citation>
    <scope>NUCLEOTIDE SEQUENCE</scope>
</reference>
<dbReference type="EMBL" id="CAAALY010020048">
    <property type="protein sequence ID" value="VEL14122.1"/>
    <property type="molecule type" value="Genomic_DNA"/>
</dbReference>
<dbReference type="Proteomes" id="UP000784294">
    <property type="component" value="Unassembled WGS sequence"/>
</dbReference>
<organism evidence="2 3">
    <name type="scientific">Protopolystoma xenopodis</name>
    <dbReference type="NCBI Taxonomy" id="117903"/>
    <lineage>
        <taxon>Eukaryota</taxon>
        <taxon>Metazoa</taxon>
        <taxon>Spiralia</taxon>
        <taxon>Lophotrochozoa</taxon>
        <taxon>Platyhelminthes</taxon>
        <taxon>Monogenea</taxon>
        <taxon>Polyopisthocotylea</taxon>
        <taxon>Polystomatidea</taxon>
        <taxon>Polystomatidae</taxon>
        <taxon>Protopolystoma</taxon>
    </lineage>
</organism>
<sequence length="77" mass="8806">MSSQTPELIIIEDDEDEEAIDPTLPPADVCLDRCREFARITATDQALAMLYLQNHNWNLEVNFFLQSEIIVHCITAN</sequence>
<keyword evidence="3" id="KW-1185">Reference proteome</keyword>
<evidence type="ECO:0000313" key="3">
    <source>
        <dbReference type="Proteomes" id="UP000784294"/>
    </source>
</evidence>
<proteinExistence type="predicted"/>
<protein>
    <recommendedName>
        <fullName evidence="1">UBA-like domain-containing protein</fullName>
    </recommendedName>
</protein>
<dbReference type="InterPro" id="IPR054109">
    <property type="entry name" value="UBA_8"/>
</dbReference>
<dbReference type="SUPFAM" id="SSF46934">
    <property type="entry name" value="UBA-like"/>
    <property type="match status" value="1"/>
</dbReference>
<evidence type="ECO:0000259" key="1">
    <source>
        <dbReference type="Pfam" id="PF22566"/>
    </source>
</evidence>
<dbReference type="Gene3D" id="1.10.8.10">
    <property type="entry name" value="DNA helicase RuvA subunit, C-terminal domain"/>
    <property type="match status" value="1"/>
</dbReference>